<dbReference type="InterPro" id="IPR014027">
    <property type="entry name" value="UDP-Glc/GDP-Man_DH_C"/>
</dbReference>
<dbReference type="GO" id="GO:0000271">
    <property type="term" value="P:polysaccharide biosynthetic process"/>
    <property type="evidence" value="ECO:0007669"/>
    <property type="project" value="InterPro"/>
</dbReference>
<dbReference type="EMBL" id="QXHD01000004">
    <property type="protein sequence ID" value="NEZ58826.1"/>
    <property type="molecule type" value="Genomic_DNA"/>
</dbReference>
<dbReference type="PIRSF" id="PIRSF000124">
    <property type="entry name" value="UDPglc_GDPman_dh"/>
    <property type="match status" value="1"/>
</dbReference>
<dbReference type="Proteomes" id="UP000481033">
    <property type="component" value="Unassembled WGS sequence"/>
</dbReference>
<dbReference type="Pfam" id="PF03720">
    <property type="entry name" value="UDPG_MGDP_dh_C"/>
    <property type="match status" value="1"/>
</dbReference>
<dbReference type="InterPro" id="IPR001732">
    <property type="entry name" value="UDP-Glc/GDP-Man_DH_N"/>
</dbReference>
<dbReference type="Pfam" id="PF03721">
    <property type="entry name" value="UDPG_MGDP_dh_N"/>
    <property type="match status" value="1"/>
</dbReference>
<protein>
    <submittedName>
        <fullName evidence="5">Nucleotide sugar dehydrogenase</fullName>
    </submittedName>
</protein>
<proteinExistence type="inferred from homology"/>
<dbReference type="NCBIfam" id="TIGR03026">
    <property type="entry name" value="NDP-sugDHase"/>
    <property type="match status" value="1"/>
</dbReference>
<dbReference type="GO" id="GO:0051287">
    <property type="term" value="F:NAD binding"/>
    <property type="evidence" value="ECO:0007669"/>
    <property type="project" value="InterPro"/>
</dbReference>
<dbReference type="Pfam" id="PF00984">
    <property type="entry name" value="UDPG_MGDP_dh"/>
    <property type="match status" value="1"/>
</dbReference>
<evidence type="ECO:0000313" key="5">
    <source>
        <dbReference type="EMBL" id="NEZ58826.1"/>
    </source>
</evidence>
<dbReference type="InterPro" id="IPR036291">
    <property type="entry name" value="NAD(P)-bd_dom_sf"/>
</dbReference>
<dbReference type="InterPro" id="IPR028359">
    <property type="entry name" value="UDP_ManNAc/GlcNAc_DH"/>
</dbReference>
<dbReference type="InterPro" id="IPR017476">
    <property type="entry name" value="UDP-Glc/GDP-Man"/>
</dbReference>
<accession>A0A6M0RRM6</accession>
<dbReference type="AlphaFoldDB" id="A0A6M0RRM6"/>
<dbReference type="InterPro" id="IPR036220">
    <property type="entry name" value="UDP-Glc/GDP-Man_DH_C_sf"/>
</dbReference>
<feature type="domain" description="UDP-glucose/GDP-mannose dehydrogenase C-terminal" evidence="4">
    <location>
        <begin position="344"/>
        <end position="439"/>
    </location>
</feature>
<dbReference type="Gene3D" id="3.40.50.720">
    <property type="entry name" value="NAD(P)-binding Rossmann-like Domain"/>
    <property type="match status" value="2"/>
</dbReference>
<dbReference type="PANTHER" id="PTHR43491">
    <property type="entry name" value="UDP-N-ACETYL-D-MANNOSAMINE DEHYDROGENASE"/>
    <property type="match status" value="1"/>
</dbReference>
<keyword evidence="6" id="KW-1185">Reference proteome</keyword>
<sequence>MTLAPNLPTDPTPPQLSSLEQLILSRNATVGVVGLGYVGLPFALEKAKVGFNVIGIEQNPKRAERVNRSDSYIDDVPSDVLNQAVANGKLKAVTHFDAVTDMDVIVICVPTPLTKNLTPNLSYVESVAQEIGARLRPGQLIALESTTYPGTTDEVIRPILEQNSELRQGRDFFLAHSPERVDPGNQRYTTQNTNKIVGASDEFSLRAAELFYQQTISHVVPVSSAKAAELVKVFENTFRAVNIALVNELALLCDRLELDVWEVLDAANTKPFGIMPFYPGPGVGGHCIPIDPHYLEWKAKEVNFNTRFIALAGEINRRMPSFVRSKAFRVLNRLGIAPSKANILMVGITYKKDLADWRESPAIDIMKFLLKDQVTLRYHDPYIADISVAGQCFSSVSLTDAEVARADLVVIATDHSCIDYGNLVAHAKAVLDTRGATRQLTCDRTKVTLL</sequence>
<dbReference type="SUPFAM" id="SSF48179">
    <property type="entry name" value="6-phosphogluconate dehydrogenase C-terminal domain-like"/>
    <property type="match status" value="1"/>
</dbReference>
<dbReference type="PIRSF" id="PIRSF500136">
    <property type="entry name" value="UDP_ManNAc_DH"/>
    <property type="match status" value="1"/>
</dbReference>
<organism evidence="5 6">
    <name type="scientific">Adonisia turfae CCMR0081</name>
    <dbReference type="NCBI Taxonomy" id="2292702"/>
    <lineage>
        <taxon>Bacteria</taxon>
        <taxon>Bacillati</taxon>
        <taxon>Cyanobacteriota</taxon>
        <taxon>Adonisia</taxon>
        <taxon>Adonisia turfae</taxon>
    </lineage>
</organism>
<evidence type="ECO:0000256" key="1">
    <source>
        <dbReference type="ARBA" id="ARBA00023002"/>
    </source>
</evidence>
<gene>
    <name evidence="5" type="ORF">DXZ20_24935</name>
</gene>
<evidence type="ECO:0000256" key="3">
    <source>
        <dbReference type="PIRNR" id="PIRNR000124"/>
    </source>
</evidence>
<dbReference type="SMART" id="SM00984">
    <property type="entry name" value="UDPG_MGDP_dh_C"/>
    <property type="match status" value="1"/>
</dbReference>
<dbReference type="GO" id="GO:0016628">
    <property type="term" value="F:oxidoreductase activity, acting on the CH-CH group of donors, NAD or NADP as acceptor"/>
    <property type="evidence" value="ECO:0007669"/>
    <property type="project" value="InterPro"/>
</dbReference>
<dbReference type="InterPro" id="IPR014026">
    <property type="entry name" value="UDP-Glc/GDP-Man_DH_dimer"/>
</dbReference>
<evidence type="ECO:0000313" key="6">
    <source>
        <dbReference type="Proteomes" id="UP000481033"/>
    </source>
</evidence>
<comment type="similarity">
    <text evidence="3">Belongs to the UDP-glucose/GDP-mannose dehydrogenase family.</text>
</comment>
<evidence type="ECO:0000259" key="4">
    <source>
        <dbReference type="SMART" id="SM00984"/>
    </source>
</evidence>
<dbReference type="RefSeq" id="WP_163701737.1">
    <property type="nucleotide sequence ID" value="NZ_QXHD01000004.1"/>
</dbReference>
<dbReference type="SUPFAM" id="SSF51735">
    <property type="entry name" value="NAD(P)-binding Rossmann-fold domains"/>
    <property type="match status" value="1"/>
</dbReference>
<dbReference type="InterPro" id="IPR008927">
    <property type="entry name" value="6-PGluconate_DH-like_C_sf"/>
</dbReference>
<dbReference type="PANTHER" id="PTHR43491:SF1">
    <property type="entry name" value="UDP-N-ACETYL-D-MANNOSAMINE DEHYDROGENASE"/>
    <property type="match status" value="1"/>
</dbReference>
<dbReference type="SUPFAM" id="SSF52413">
    <property type="entry name" value="UDP-glucose/GDP-mannose dehydrogenase C-terminal domain"/>
    <property type="match status" value="1"/>
</dbReference>
<name>A0A6M0RRM6_9CYAN</name>
<keyword evidence="2" id="KW-0520">NAD</keyword>
<evidence type="ECO:0000256" key="2">
    <source>
        <dbReference type="ARBA" id="ARBA00023027"/>
    </source>
</evidence>
<comment type="caution">
    <text evidence="5">The sequence shown here is derived from an EMBL/GenBank/DDBJ whole genome shotgun (WGS) entry which is preliminary data.</text>
</comment>
<dbReference type="GO" id="GO:0016616">
    <property type="term" value="F:oxidoreductase activity, acting on the CH-OH group of donors, NAD or NADP as acceptor"/>
    <property type="evidence" value="ECO:0007669"/>
    <property type="project" value="InterPro"/>
</dbReference>
<reference evidence="5 6" key="1">
    <citation type="journal article" date="2020" name="Microb. Ecol.">
        <title>Ecogenomics of the Marine Benthic Filamentous Cyanobacterium Adonisia.</title>
        <authorList>
            <person name="Walter J.M."/>
            <person name="Coutinho F.H."/>
            <person name="Leomil L."/>
            <person name="Hargreaves P.I."/>
            <person name="Campeao M.E."/>
            <person name="Vieira V.V."/>
            <person name="Silva B.S."/>
            <person name="Fistarol G.O."/>
            <person name="Salomon P.S."/>
            <person name="Sawabe T."/>
            <person name="Mino S."/>
            <person name="Hosokawa M."/>
            <person name="Miyashita H."/>
            <person name="Maruyama F."/>
            <person name="van Verk M.C."/>
            <person name="Dutilh B.E."/>
            <person name="Thompson C.C."/>
            <person name="Thompson F.L."/>
        </authorList>
    </citation>
    <scope>NUCLEOTIDE SEQUENCE [LARGE SCALE GENOMIC DNA]</scope>
    <source>
        <strain evidence="5 6">CCMR0081</strain>
    </source>
</reference>
<keyword evidence="1" id="KW-0560">Oxidoreductase</keyword>